<name>A0A433PC83_9FUNG</name>
<accession>A0A433PC83</accession>
<feature type="region of interest" description="Disordered" evidence="1">
    <location>
        <begin position="70"/>
        <end position="164"/>
    </location>
</feature>
<feature type="region of interest" description="Disordered" evidence="1">
    <location>
        <begin position="449"/>
        <end position="498"/>
    </location>
</feature>
<evidence type="ECO:0000313" key="4">
    <source>
        <dbReference type="Proteomes" id="UP000274822"/>
    </source>
</evidence>
<feature type="region of interest" description="Disordered" evidence="1">
    <location>
        <begin position="248"/>
        <end position="383"/>
    </location>
</feature>
<proteinExistence type="predicted"/>
<evidence type="ECO:0000256" key="1">
    <source>
        <dbReference type="SAM" id="MobiDB-lite"/>
    </source>
</evidence>
<feature type="compositionally biased region" description="Low complexity" evidence="1">
    <location>
        <begin position="148"/>
        <end position="164"/>
    </location>
</feature>
<gene>
    <name evidence="3" type="ORF">BC938DRAFT_477072</name>
</gene>
<organism evidence="3 4">
    <name type="scientific">Jimgerdemannia flammicorona</name>
    <dbReference type="NCBI Taxonomy" id="994334"/>
    <lineage>
        <taxon>Eukaryota</taxon>
        <taxon>Fungi</taxon>
        <taxon>Fungi incertae sedis</taxon>
        <taxon>Mucoromycota</taxon>
        <taxon>Mucoromycotina</taxon>
        <taxon>Endogonomycetes</taxon>
        <taxon>Endogonales</taxon>
        <taxon>Endogonaceae</taxon>
        <taxon>Jimgerdemannia</taxon>
    </lineage>
</organism>
<comment type="caution">
    <text evidence="3">The sequence shown here is derived from an EMBL/GenBank/DDBJ whole genome shotgun (WGS) entry which is preliminary data.</text>
</comment>
<feature type="compositionally biased region" description="Polar residues" evidence="1">
    <location>
        <begin position="253"/>
        <end position="272"/>
    </location>
</feature>
<evidence type="ECO:0000259" key="2">
    <source>
        <dbReference type="PROSITE" id="PS00028"/>
    </source>
</evidence>
<feature type="compositionally biased region" description="Basic and acidic residues" evidence="1">
    <location>
        <begin position="302"/>
        <end position="312"/>
    </location>
</feature>
<protein>
    <recommendedName>
        <fullName evidence="2">C2H2-type domain-containing protein</fullName>
    </recommendedName>
</protein>
<feature type="compositionally biased region" description="Low complexity" evidence="1">
    <location>
        <begin position="589"/>
        <end position="599"/>
    </location>
</feature>
<sequence>PPLPPHLLLCEPIAIHHITHSVNQHDHNHFYPQFRPNMELDPPPLQHHQQPANNNRIAALNHLPIKKVRPAVSSSNGPTVAPPRPKGEPHLDSHAVASVKIRRTSTSANSNVAVSPGSSPVVATREPAGAADHSSHADITASRDNPHSAAAATHSAESASSSSSGATLASASQALSRVVTADDLTSEEQISQCVGYTASSQDTTIIACTMNGCQKYFANIEKFGAHRRSEHSTSDVETEVWIFGNPAGAKASSRASNTASSPTAIKDTGQSKTRVRTKTQPEIVPIDDLISAVTNNNSSNKRHLDANQDESHNNSATTKRPRDLSAASDESQRRGAANSDRRGGNDIRETQISGGAGVANGNPRPQQHQHQHQHQHQQQQRAGMMRYDEMMDGQERRDRYMMMQQPLYTGVGGRRPGGGMDPGYPMPSNLSVERSFNDLDPGAAYYNALQQQQQQQQQQRMTTQRGFSPPPPPTPTPSRNFMSPNNVTGNGPPAPGGGGYSNNPFEPMDVGPHGFGMGYGEMGGGVPGGGYPTFDGQYYDDRYGAGMGPAQAPGMGNGRRFGPGGGSNVGDGGKGTGPNEMVAARFVAMQQQQQQQFLPPAQPPARPR</sequence>
<keyword evidence="4" id="KW-1185">Reference proteome</keyword>
<dbReference type="AlphaFoldDB" id="A0A433PC83"/>
<reference evidence="3 4" key="1">
    <citation type="journal article" date="2018" name="New Phytol.">
        <title>Phylogenomics of Endogonaceae and evolution of mycorrhizas within Mucoromycota.</title>
        <authorList>
            <person name="Chang Y."/>
            <person name="Desiro A."/>
            <person name="Na H."/>
            <person name="Sandor L."/>
            <person name="Lipzen A."/>
            <person name="Clum A."/>
            <person name="Barry K."/>
            <person name="Grigoriev I.V."/>
            <person name="Martin F.M."/>
            <person name="Stajich J.E."/>
            <person name="Smith M.E."/>
            <person name="Bonito G."/>
            <person name="Spatafora J.W."/>
        </authorList>
    </citation>
    <scope>NUCLEOTIDE SEQUENCE [LARGE SCALE GENOMIC DNA]</scope>
    <source>
        <strain evidence="3 4">AD002</strain>
    </source>
</reference>
<feature type="compositionally biased region" description="Low complexity" evidence="1">
    <location>
        <begin position="450"/>
        <end position="459"/>
    </location>
</feature>
<evidence type="ECO:0000313" key="3">
    <source>
        <dbReference type="EMBL" id="RUS15135.1"/>
    </source>
</evidence>
<feature type="compositionally biased region" description="Basic and acidic residues" evidence="1">
    <location>
        <begin position="339"/>
        <end position="349"/>
    </location>
</feature>
<feature type="non-terminal residue" evidence="3">
    <location>
        <position position="1"/>
    </location>
</feature>
<dbReference type="InterPro" id="IPR013087">
    <property type="entry name" value="Znf_C2H2_type"/>
</dbReference>
<feature type="domain" description="C2H2-type" evidence="2">
    <location>
        <begin position="208"/>
        <end position="231"/>
    </location>
</feature>
<feature type="region of interest" description="Disordered" evidence="1">
    <location>
        <begin position="589"/>
        <end position="608"/>
    </location>
</feature>
<dbReference type="PROSITE" id="PS00028">
    <property type="entry name" value="ZINC_FINGER_C2H2_1"/>
    <property type="match status" value="1"/>
</dbReference>
<dbReference type="Proteomes" id="UP000274822">
    <property type="component" value="Unassembled WGS sequence"/>
</dbReference>
<dbReference type="EMBL" id="RBNJ01026031">
    <property type="protein sequence ID" value="RUS15135.1"/>
    <property type="molecule type" value="Genomic_DNA"/>
</dbReference>
<feature type="compositionally biased region" description="Low complexity" evidence="1">
    <location>
        <begin position="107"/>
        <end position="123"/>
    </location>
</feature>